<feature type="domain" description="Xylose isomerase-like TIM barrel" evidence="1">
    <location>
        <begin position="39"/>
        <end position="268"/>
    </location>
</feature>
<dbReference type="SUPFAM" id="SSF51658">
    <property type="entry name" value="Xylose isomerase-like"/>
    <property type="match status" value="1"/>
</dbReference>
<evidence type="ECO:0000313" key="2">
    <source>
        <dbReference type="EMBL" id="MDV6271017.1"/>
    </source>
</evidence>
<keyword evidence="2" id="KW-0413">Isomerase</keyword>
<keyword evidence="3" id="KW-1185">Reference proteome</keyword>
<reference evidence="2 3" key="1">
    <citation type="submission" date="2023-10" db="EMBL/GenBank/DDBJ databases">
        <title>Development of a sustainable strategy for remediation of hydrocarbon-contaminated territories based on the waste exchange concept.</title>
        <authorList>
            <person name="Krivoruchko A."/>
        </authorList>
    </citation>
    <scope>NUCLEOTIDE SEQUENCE [LARGE SCALE GENOMIC DNA]</scope>
    <source>
        <strain evidence="2 3">IEGM 1203</strain>
    </source>
</reference>
<dbReference type="PANTHER" id="PTHR12110">
    <property type="entry name" value="HYDROXYPYRUVATE ISOMERASE"/>
    <property type="match status" value="1"/>
</dbReference>
<dbReference type="InterPro" id="IPR050312">
    <property type="entry name" value="IolE/XylAMocC-like"/>
</dbReference>
<evidence type="ECO:0000259" key="1">
    <source>
        <dbReference type="Pfam" id="PF01261"/>
    </source>
</evidence>
<protein>
    <submittedName>
        <fullName evidence="2">Sugar phosphate isomerase/epimerase family protein</fullName>
    </submittedName>
</protein>
<dbReference type="EMBL" id="JAWLKB010000029">
    <property type="protein sequence ID" value="MDV6271017.1"/>
    <property type="molecule type" value="Genomic_DNA"/>
</dbReference>
<comment type="caution">
    <text evidence="2">The sequence shown here is derived from an EMBL/GenBank/DDBJ whole genome shotgun (WGS) entry which is preliminary data.</text>
</comment>
<organism evidence="2 3">
    <name type="scientific">Rhodococcus globerulus</name>
    <dbReference type="NCBI Taxonomy" id="33008"/>
    <lineage>
        <taxon>Bacteria</taxon>
        <taxon>Bacillati</taxon>
        <taxon>Actinomycetota</taxon>
        <taxon>Actinomycetes</taxon>
        <taxon>Mycobacteriales</taxon>
        <taxon>Nocardiaceae</taxon>
        <taxon>Rhodococcus</taxon>
    </lineage>
</organism>
<dbReference type="InterPro" id="IPR036237">
    <property type="entry name" value="Xyl_isomerase-like_sf"/>
</dbReference>
<gene>
    <name evidence="2" type="ORF">R3Q16_30785</name>
</gene>
<accession>A0ABU4C3D9</accession>
<evidence type="ECO:0000313" key="3">
    <source>
        <dbReference type="Proteomes" id="UP001185927"/>
    </source>
</evidence>
<dbReference type="RefSeq" id="WP_317545467.1">
    <property type="nucleotide sequence ID" value="NZ_JAWLKB010000029.1"/>
</dbReference>
<dbReference type="Gene3D" id="3.20.20.150">
    <property type="entry name" value="Divalent-metal-dependent TIM barrel enzymes"/>
    <property type="match status" value="1"/>
</dbReference>
<name>A0ABU4C3D9_RHOGO</name>
<proteinExistence type="predicted"/>
<sequence>MIPLPPRQFPDLESPRFAVNSYSTPHNSIYDDVDHVFAVGAAAVGLWEGKFGDESDEKLLEYMAERNVATSTAVPNVHSILGIPFDRPGTPKDPAERTDLICRSIERLAKFDPAVIAVAPGTSGDPAAPVGPVEAVVENLATIAEVAAANGLLIGLELLAERRGSPLHTIPAMAEVIDAVGSPQIGIMLDVFHSWPEPDLLERITTYGSYVNSVQVCDVRVNERSGHDRELPGRGRATAQPIIAALVEAGYRSYWEMEVFSDDGTYFDDFPDSYWKMPHLDFIRETKSEFERVYSAALADLQAKGVVAG</sequence>
<dbReference type="GO" id="GO:0016853">
    <property type="term" value="F:isomerase activity"/>
    <property type="evidence" value="ECO:0007669"/>
    <property type="project" value="UniProtKB-KW"/>
</dbReference>
<dbReference type="Pfam" id="PF01261">
    <property type="entry name" value="AP_endonuc_2"/>
    <property type="match status" value="1"/>
</dbReference>
<dbReference type="InterPro" id="IPR013022">
    <property type="entry name" value="Xyl_isomerase-like_TIM-brl"/>
</dbReference>
<dbReference type="Proteomes" id="UP001185927">
    <property type="component" value="Unassembled WGS sequence"/>
</dbReference>